<dbReference type="OrthoDB" id="2430203at2759"/>
<dbReference type="Proteomes" id="UP000726737">
    <property type="component" value="Unassembled WGS sequence"/>
</dbReference>
<evidence type="ECO:0008006" key="3">
    <source>
        <dbReference type="Google" id="ProtNLM"/>
    </source>
</evidence>
<dbReference type="PANTHER" id="PTHR33977:SF1">
    <property type="entry name" value="ZINC ION BINDING PROTEIN"/>
    <property type="match status" value="1"/>
</dbReference>
<proteinExistence type="predicted"/>
<comment type="caution">
    <text evidence="1">The sequence shown here is derived from an EMBL/GenBank/DDBJ whole genome shotgun (WGS) entry which is preliminary data.</text>
</comment>
<gene>
    <name evidence="1" type="ORF">BG011_004645</name>
</gene>
<dbReference type="EMBL" id="JAAAJA010000307">
    <property type="protein sequence ID" value="KAG0256277.1"/>
    <property type="molecule type" value="Genomic_DNA"/>
</dbReference>
<name>A0A9P6Q0F8_9FUNG</name>
<dbReference type="PANTHER" id="PTHR33977">
    <property type="entry name" value="ZINC ION BINDING PROTEIN"/>
    <property type="match status" value="1"/>
</dbReference>
<organism evidence="1 2">
    <name type="scientific">Mortierella polycephala</name>
    <dbReference type="NCBI Taxonomy" id="41804"/>
    <lineage>
        <taxon>Eukaryota</taxon>
        <taxon>Fungi</taxon>
        <taxon>Fungi incertae sedis</taxon>
        <taxon>Mucoromycota</taxon>
        <taxon>Mortierellomycotina</taxon>
        <taxon>Mortierellomycetes</taxon>
        <taxon>Mortierellales</taxon>
        <taxon>Mortierellaceae</taxon>
        <taxon>Mortierella</taxon>
    </lineage>
</organism>
<evidence type="ECO:0000313" key="1">
    <source>
        <dbReference type="EMBL" id="KAG0256277.1"/>
    </source>
</evidence>
<accession>A0A9P6Q0F8</accession>
<keyword evidence="2" id="KW-1185">Reference proteome</keyword>
<reference evidence="1" key="1">
    <citation type="journal article" date="2020" name="Fungal Divers.">
        <title>Resolving the Mortierellaceae phylogeny through synthesis of multi-gene phylogenetics and phylogenomics.</title>
        <authorList>
            <person name="Vandepol N."/>
            <person name="Liber J."/>
            <person name="Desiro A."/>
            <person name="Na H."/>
            <person name="Kennedy M."/>
            <person name="Barry K."/>
            <person name="Grigoriev I.V."/>
            <person name="Miller A.N."/>
            <person name="O'Donnell K."/>
            <person name="Stajich J.E."/>
            <person name="Bonito G."/>
        </authorList>
    </citation>
    <scope>NUCLEOTIDE SEQUENCE</scope>
    <source>
        <strain evidence="1">KOD948</strain>
    </source>
</reference>
<dbReference type="AlphaFoldDB" id="A0A9P6Q0F8"/>
<evidence type="ECO:0000313" key="2">
    <source>
        <dbReference type="Proteomes" id="UP000726737"/>
    </source>
</evidence>
<sequence>MRPFRFITIDGSATVQLAVKNALGDSVRIYLCLWHITRAWSQKIETYVCGQNQEESKDLRANTRQDLHAIMYEHDPHKVQELVKKFHDDWTERFPSFAEYIESDYSISQDRMRTWTKDYRQDEVYAEMNTKTLVESWHNHLKSKFVKRQFTTRADRMIYLLNDIVVNYFKHENSQAHVRIRRKSKGEILDIL</sequence>
<protein>
    <recommendedName>
        <fullName evidence="3">MULE transposase domain-containing protein</fullName>
    </recommendedName>
</protein>